<dbReference type="EMBL" id="LR797825">
    <property type="protein sequence ID" value="CAB4242096.1"/>
    <property type="molecule type" value="Genomic_DNA"/>
</dbReference>
<dbReference type="InterPro" id="IPR010921">
    <property type="entry name" value="Trp_repressor/repl_initiator"/>
</dbReference>
<dbReference type="GO" id="GO:0043565">
    <property type="term" value="F:sequence-specific DNA binding"/>
    <property type="evidence" value="ECO:0007669"/>
    <property type="project" value="InterPro"/>
</dbReference>
<feature type="compositionally biased region" description="Pro residues" evidence="1">
    <location>
        <begin position="22"/>
        <end position="46"/>
    </location>
</feature>
<evidence type="ECO:0000313" key="2">
    <source>
        <dbReference type="EMBL" id="CAB4242096.1"/>
    </source>
</evidence>
<accession>A0A6J5TDM3</accession>
<protein>
    <submittedName>
        <fullName evidence="2">Chromosomal replication initiator, DnaA C-terminal</fullName>
    </submittedName>
</protein>
<proteinExistence type="predicted"/>
<reference evidence="2" key="1">
    <citation type="submission" date="2020-05" db="EMBL/GenBank/DDBJ databases">
        <authorList>
            <person name="Chiriac C."/>
            <person name="Salcher M."/>
            <person name="Ghai R."/>
            <person name="Kavagutti S V."/>
        </authorList>
    </citation>
    <scope>NUCLEOTIDE SEQUENCE</scope>
</reference>
<feature type="region of interest" description="Disordered" evidence="1">
    <location>
        <begin position="19"/>
        <end position="46"/>
    </location>
</feature>
<dbReference type="Gene3D" id="1.10.1750.10">
    <property type="match status" value="1"/>
</dbReference>
<dbReference type="SUPFAM" id="SSF48295">
    <property type="entry name" value="TrpR-like"/>
    <property type="match status" value="1"/>
</dbReference>
<name>A0A6J5TDM3_9CAUD</name>
<gene>
    <name evidence="2" type="ORF">UFOVP86_42</name>
</gene>
<sequence>MSDYYTALTEHYKAVRSRLNAGPPPPWRQPVLPMPEPPPQAPEPAPPAFQYTMSAARRLAVAALAPHGMTWTDAMGPSRTLPYTRARADVYAALRKHGWSLKKIALFCGRDHTTVMNALQPKKERTK</sequence>
<evidence type="ECO:0000256" key="1">
    <source>
        <dbReference type="SAM" id="MobiDB-lite"/>
    </source>
</evidence>
<organism evidence="2">
    <name type="scientific">uncultured Caudovirales phage</name>
    <dbReference type="NCBI Taxonomy" id="2100421"/>
    <lineage>
        <taxon>Viruses</taxon>
        <taxon>Duplodnaviria</taxon>
        <taxon>Heunggongvirae</taxon>
        <taxon>Uroviricota</taxon>
        <taxon>Caudoviricetes</taxon>
        <taxon>Peduoviridae</taxon>
        <taxon>Maltschvirus</taxon>
        <taxon>Maltschvirus maltsch</taxon>
    </lineage>
</organism>